<evidence type="ECO:0000313" key="2">
    <source>
        <dbReference type="Proteomes" id="UP000054408"/>
    </source>
</evidence>
<sequence length="89" mass="10097">MADPLASVHPVQTVAETHLRAVRRQQTLQYLRELTEEEQLERELITELHRLKSSLAESVPFLSNLAGWYAGAYLVDLLVTAVLKPAWLT</sequence>
<accession>A0A0L0D4H5</accession>
<evidence type="ECO:0000313" key="1">
    <source>
        <dbReference type="EMBL" id="KNC46203.1"/>
    </source>
</evidence>
<reference evidence="1 2" key="1">
    <citation type="submission" date="2010-05" db="EMBL/GenBank/DDBJ databases">
        <title>The Genome Sequence of Thecamonas trahens ATCC 50062.</title>
        <authorList>
            <consortium name="The Broad Institute Genome Sequencing Platform"/>
            <person name="Russ C."/>
            <person name="Cuomo C."/>
            <person name="Shea T."/>
            <person name="Young S.K."/>
            <person name="Zeng Q."/>
            <person name="Koehrsen M."/>
            <person name="Haas B."/>
            <person name="Borodovsky M."/>
            <person name="Guigo R."/>
            <person name="Alvarado L."/>
            <person name="Berlin A."/>
            <person name="Bochicchio J."/>
            <person name="Borenstein D."/>
            <person name="Chapman S."/>
            <person name="Chen Z."/>
            <person name="Freedman E."/>
            <person name="Gellesch M."/>
            <person name="Goldberg J."/>
            <person name="Griggs A."/>
            <person name="Gujja S."/>
            <person name="Heilman E."/>
            <person name="Heiman D."/>
            <person name="Hepburn T."/>
            <person name="Howarth C."/>
            <person name="Jen D."/>
            <person name="Larson L."/>
            <person name="Mehta T."/>
            <person name="Park D."/>
            <person name="Pearson M."/>
            <person name="Roberts A."/>
            <person name="Saif S."/>
            <person name="Shenoy N."/>
            <person name="Sisk P."/>
            <person name="Stolte C."/>
            <person name="Sykes S."/>
            <person name="Thomson T."/>
            <person name="Walk T."/>
            <person name="White J."/>
            <person name="Yandava C."/>
            <person name="Burger G."/>
            <person name="Gray M.W."/>
            <person name="Holland P.W.H."/>
            <person name="King N."/>
            <person name="Lang F.B.F."/>
            <person name="Roger A.J."/>
            <person name="Ruiz-Trillo I."/>
            <person name="Lander E."/>
            <person name="Nusbaum C."/>
        </authorList>
    </citation>
    <scope>NUCLEOTIDE SEQUENCE [LARGE SCALE GENOMIC DNA]</scope>
    <source>
        <strain evidence="1 2">ATCC 50062</strain>
    </source>
</reference>
<organism evidence="1 2">
    <name type="scientific">Thecamonas trahens ATCC 50062</name>
    <dbReference type="NCBI Taxonomy" id="461836"/>
    <lineage>
        <taxon>Eukaryota</taxon>
        <taxon>Apusozoa</taxon>
        <taxon>Apusomonadida</taxon>
        <taxon>Apusomonadidae</taxon>
        <taxon>Thecamonas</taxon>
    </lineage>
</organism>
<name>A0A0L0D4H5_THETB</name>
<gene>
    <name evidence="1" type="ORF">AMSG_00322</name>
</gene>
<dbReference type="AlphaFoldDB" id="A0A0L0D4H5"/>
<dbReference type="RefSeq" id="XP_013763178.1">
    <property type="nucleotide sequence ID" value="XM_013907724.1"/>
</dbReference>
<protein>
    <submittedName>
        <fullName evidence="1">Uncharacterized protein</fullName>
    </submittedName>
</protein>
<dbReference type="Proteomes" id="UP000054408">
    <property type="component" value="Unassembled WGS sequence"/>
</dbReference>
<keyword evidence="2" id="KW-1185">Reference proteome</keyword>
<dbReference type="GeneID" id="25560135"/>
<proteinExistence type="predicted"/>
<dbReference type="EMBL" id="GL349433">
    <property type="protein sequence ID" value="KNC46203.1"/>
    <property type="molecule type" value="Genomic_DNA"/>
</dbReference>